<dbReference type="InterPro" id="IPR027417">
    <property type="entry name" value="P-loop_NTPase"/>
</dbReference>
<dbReference type="SUPFAM" id="SSF52540">
    <property type="entry name" value="P-loop containing nucleoside triphosphate hydrolases"/>
    <property type="match status" value="1"/>
</dbReference>
<dbReference type="InterPro" id="IPR017871">
    <property type="entry name" value="ABC_transporter-like_CS"/>
</dbReference>
<sequence length="611" mass="66268">MVGQVASRMYGTDKYSDTDLNDALEAVPMLICNVVRFLAYLWLVVSTLRATFKTQGIAGMSTVLLLSICIKLWKRQPFIQHMINSHGGRYFTHGNRSSDPYYREADDIAMMADDMQEVIFFGIGDWILARWQQVKLASINLSRQLPDKNRTDITQLDSLWSFVFQVVVSTRLVPSANVLSQLTVHNDAVGHLFDTVIELSGSLALVRNVSCKLAAFGAAIDCQGLEDRLGIDYERRREPGGMRFECRELAVTHSGYDTPSLHGINLTIEAGETMALVGFNGSGKTTLAKALLGMHTHSGTLLINGIPMQDYKPSSLHARMSCIFQDFKRYATTLRNNVGLGFVLCIDDEDVVKDAMSRGGADTILADGIKLNTKLSRMTKSSSAGRGDSTDGRGLSGGQWQRIALARTFMRAGSADFIVFDEPSSALDPAAEADLFDRIYDMAHRDGSQTTTVFVSHGFGNVRRADHIAFMAGGTITEYGTHDDLMSLKGEYHRLFTLQSRGYVGDGLGEKAGEPVGDGSKVNENAKTTAASLAPNTDAEVITKVVDSIPATTTSSSSTSVPSLLHTPTVTEDEGSLLIRVESLNADTAMPESPMLPAEVWAVGGGETAGC</sequence>
<dbReference type="AlphaFoldDB" id="A0AAF0YBF2"/>
<feature type="domain" description="ABC transporter" evidence="3">
    <location>
        <begin position="246"/>
        <end position="498"/>
    </location>
</feature>
<dbReference type="GO" id="GO:0016887">
    <property type="term" value="F:ATP hydrolysis activity"/>
    <property type="evidence" value="ECO:0007669"/>
    <property type="project" value="InterPro"/>
</dbReference>
<dbReference type="Pfam" id="PF00005">
    <property type="entry name" value="ABC_tran"/>
    <property type="match status" value="1"/>
</dbReference>
<keyword evidence="2 4" id="KW-0067">ATP-binding</keyword>
<name>A0AAF0YBF2_9TREE</name>
<evidence type="ECO:0000313" key="5">
    <source>
        <dbReference type="Proteomes" id="UP000827549"/>
    </source>
</evidence>
<dbReference type="RefSeq" id="XP_062627726.1">
    <property type="nucleotide sequence ID" value="XM_062771742.1"/>
</dbReference>
<keyword evidence="5" id="KW-1185">Reference proteome</keyword>
<dbReference type="PANTHER" id="PTHR24221">
    <property type="entry name" value="ATP-BINDING CASSETTE SUB-FAMILY B"/>
    <property type="match status" value="1"/>
</dbReference>
<gene>
    <name evidence="4" type="primary">spaT_0</name>
    <name evidence="4" type="ORF">LOC62_04G005218</name>
</gene>
<dbReference type="GO" id="GO:0034040">
    <property type="term" value="F:ATPase-coupled lipid transmembrane transporter activity"/>
    <property type="evidence" value="ECO:0007669"/>
    <property type="project" value="TreeGrafter"/>
</dbReference>
<reference evidence="4" key="1">
    <citation type="submission" date="2023-10" db="EMBL/GenBank/DDBJ databases">
        <authorList>
            <person name="Noh H."/>
        </authorList>
    </citation>
    <scope>NUCLEOTIDE SEQUENCE</scope>
    <source>
        <strain evidence="4">DUCC4014</strain>
    </source>
</reference>
<dbReference type="InterPro" id="IPR003593">
    <property type="entry name" value="AAA+_ATPase"/>
</dbReference>
<dbReference type="CDD" id="cd03228">
    <property type="entry name" value="ABCC_MRP_Like"/>
    <property type="match status" value="1"/>
</dbReference>
<keyword evidence="1" id="KW-0547">Nucleotide-binding</keyword>
<evidence type="ECO:0000256" key="2">
    <source>
        <dbReference type="ARBA" id="ARBA00022840"/>
    </source>
</evidence>
<dbReference type="Gene3D" id="3.40.50.300">
    <property type="entry name" value="P-loop containing nucleotide triphosphate hydrolases"/>
    <property type="match status" value="1"/>
</dbReference>
<evidence type="ECO:0000256" key="1">
    <source>
        <dbReference type="ARBA" id="ARBA00022741"/>
    </source>
</evidence>
<evidence type="ECO:0000259" key="3">
    <source>
        <dbReference type="PROSITE" id="PS50893"/>
    </source>
</evidence>
<protein>
    <submittedName>
        <fullName evidence="4">Subtilin transport ATP-binding protein SpaT</fullName>
    </submittedName>
</protein>
<dbReference type="InterPro" id="IPR003439">
    <property type="entry name" value="ABC_transporter-like_ATP-bd"/>
</dbReference>
<evidence type="ECO:0000313" key="4">
    <source>
        <dbReference type="EMBL" id="WOO81694.1"/>
    </source>
</evidence>
<dbReference type="GeneID" id="87808447"/>
<dbReference type="PANTHER" id="PTHR24221:SF646">
    <property type="entry name" value="HAEMOLYSIN SECRETION ATP-BINDING PROTEIN"/>
    <property type="match status" value="1"/>
</dbReference>
<dbReference type="PROSITE" id="PS50893">
    <property type="entry name" value="ABC_TRANSPORTER_2"/>
    <property type="match status" value="1"/>
</dbReference>
<dbReference type="EMBL" id="CP086717">
    <property type="protein sequence ID" value="WOO81694.1"/>
    <property type="molecule type" value="Genomic_DNA"/>
</dbReference>
<dbReference type="Proteomes" id="UP000827549">
    <property type="component" value="Chromosome 4"/>
</dbReference>
<dbReference type="InterPro" id="IPR039421">
    <property type="entry name" value="Type_1_exporter"/>
</dbReference>
<dbReference type="SMART" id="SM00382">
    <property type="entry name" value="AAA"/>
    <property type="match status" value="1"/>
</dbReference>
<proteinExistence type="predicted"/>
<dbReference type="GO" id="GO:0005524">
    <property type="term" value="F:ATP binding"/>
    <property type="evidence" value="ECO:0007669"/>
    <property type="project" value="UniProtKB-KW"/>
</dbReference>
<dbReference type="PROSITE" id="PS00211">
    <property type="entry name" value="ABC_TRANSPORTER_1"/>
    <property type="match status" value="1"/>
</dbReference>
<accession>A0AAF0YBF2</accession>
<organism evidence="4 5">
    <name type="scientific">Vanrija pseudolonga</name>
    <dbReference type="NCBI Taxonomy" id="143232"/>
    <lineage>
        <taxon>Eukaryota</taxon>
        <taxon>Fungi</taxon>
        <taxon>Dikarya</taxon>
        <taxon>Basidiomycota</taxon>
        <taxon>Agaricomycotina</taxon>
        <taxon>Tremellomycetes</taxon>
        <taxon>Trichosporonales</taxon>
        <taxon>Trichosporonaceae</taxon>
        <taxon>Vanrija</taxon>
    </lineage>
</organism>